<dbReference type="GeneID" id="8444337"/>
<dbReference type="AlphaFoldDB" id="C4JU04"/>
<dbReference type="KEGG" id="ure:UREG_05943"/>
<dbReference type="Proteomes" id="UP000002058">
    <property type="component" value="Unassembled WGS sequence"/>
</dbReference>
<name>C4JU04_UNCRE</name>
<dbReference type="EMBL" id="CH476617">
    <property type="protein sequence ID" value="EEP81101.1"/>
    <property type="molecule type" value="Genomic_DNA"/>
</dbReference>
<dbReference type="RefSeq" id="XP_002585254.1">
    <property type="nucleotide sequence ID" value="XM_002585208.1"/>
</dbReference>
<evidence type="ECO:0000313" key="1">
    <source>
        <dbReference type="EMBL" id="EEP81101.1"/>
    </source>
</evidence>
<protein>
    <submittedName>
        <fullName evidence="1">Uncharacterized protein</fullName>
    </submittedName>
</protein>
<organism evidence="1 2">
    <name type="scientific">Uncinocarpus reesii (strain UAMH 1704)</name>
    <dbReference type="NCBI Taxonomy" id="336963"/>
    <lineage>
        <taxon>Eukaryota</taxon>
        <taxon>Fungi</taxon>
        <taxon>Dikarya</taxon>
        <taxon>Ascomycota</taxon>
        <taxon>Pezizomycotina</taxon>
        <taxon>Eurotiomycetes</taxon>
        <taxon>Eurotiomycetidae</taxon>
        <taxon>Onygenales</taxon>
        <taxon>Onygenaceae</taxon>
        <taxon>Uncinocarpus</taxon>
    </lineage>
</organism>
<dbReference type="OMA" id="AHTHAMM"/>
<sequence>MLVACKKQKAEEKKKHDEEAMQAHTHAMMAALEVKVMIHEHNHLAAADLLKDEMEEEMKTFQSHLQASLNEEMLPPSEKMGEEKFEIVVSFDEEEENEEEKDD</sequence>
<evidence type="ECO:0000313" key="2">
    <source>
        <dbReference type="Proteomes" id="UP000002058"/>
    </source>
</evidence>
<dbReference type="InParanoid" id="C4JU04"/>
<dbReference type="HOGENOM" id="CLU_183953_0_0_1"/>
<dbReference type="VEuPathDB" id="FungiDB:UREG_05943"/>
<gene>
    <name evidence="1" type="ORF">UREG_05943</name>
</gene>
<dbReference type="eggNOG" id="ENOG502T9YS">
    <property type="taxonomic scope" value="Eukaryota"/>
</dbReference>
<keyword evidence="2" id="KW-1185">Reference proteome</keyword>
<proteinExistence type="predicted"/>
<accession>C4JU04</accession>
<reference evidence="2" key="1">
    <citation type="journal article" date="2009" name="Genome Res.">
        <title>Comparative genomic analyses of the human fungal pathogens Coccidioides and their relatives.</title>
        <authorList>
            <person name="Sharpton T.J."/>
            <person name="Stajich J.E."/>
            <person name="Rounsley S.D."/>
            <person name="Gardner M.J."/>
            <person name="Wortman J.R."/>
            <person name="Jordar V.S."/>
            <person name="Maiti R."/>
            <person name="Kodira C.D."/>
            <person name="Neafsey D.E."/>
            <person name="Zeng Q."/>
            <person name="Hung C.-Y."/>
            <person name="McMahan C."/>
            <person name="Muszewska A."/>
            <person name="Grynberg M."/>
            <person name="Mandel M.A."/>
            <person name="Kellner E.M."/>
            <person name="Barker B.M."/>
            <person name="Galgiani J.N."/>
            <person name="Orbach M.J."/>
            <person name="Kirkland T.N."/>
            <person name="Cole G.T."/>
            <person name="Henn M.R."/>
            <person name="Birren B.W."/>
            <person name="Taylor J.W."/>
        </authorList>
    </citation>
    <scope>NUCLEOTIDE SEQUENCE [LARGE SCALE GENOMIC DNA]</scope>
    <source>
        <strain evidence="2">UAMH 1704</strain>
    </source>
</reference>